<dbReference type="GO" id="GO:0006508">
    <property type="term" value="P:proteolysis"/>
    <property type="evidence" value="ECO:0007669"/>
    <property type="project" value="UniProtKB-KW"/>
</dbReference>
<reference evidence="10" key="1">
    <citation type="journal article" date="2014" name="Proc. Natl. Acad. Sci. U.S.A.">
        <title>Extensive sampling of basidiomycete genomes demonstrates inadequacy of the white-rot/brown-rot paradigm for wood decay fungi.</title>
        <authorList>
            <person name="Riley R."/>
            <person name="Salamov A.A."/>
            <person name="Brown D.W."/>
            <person name="Nagy L.G."/>
            <person name="Floudas D."/>
            <person name="Held B.W."/>
            <person name="Levasseur A."/>
            <person name="Lombard V."/>
            <person name="Morin E."/>
            <person name="Otillar R."/>
            <person name="Lindquist E.A."/>
            <person name="Sun H."/>
            <person name="LaButti K.M."/>
            <person name="Schmutz J."/>
            <person name="Jabbour D."/>
            <person name="Luo H."/>
            <person name="Baker S.E."/>
            <person name="Pisabarro A.G."/>
            <person name="Walton J.D."/>
            <person name="Blanchette R.A."/>
            <person name="Henrissat B."/>
            <person name="Martin F."/>
            <person name="Cullen D."/>
            <person name="Hibbett D.S."/>
            <person name="Grigoriev I.V."/>
        </authorList>
    </citation>
    <scope>NUCLEOTIDE SEQUENCE [LARGE SCALE GENOMIC DNA]</scope>
    <source>
        <strain evidence="10">FD-172 SS1</strain>
    </source>
</reference>
<dbReference type="AlphaFoldDB" id="A0A067MUC3"/>
<gene>
    <name evidence="9" type="ORF">BOTBODRAFT_432979</name>
</gene>
<evidence type="ECO:0000256" key="8">
    <source>
        <dbReference type="ARBA" id="ARBA00023145"/>
    </source>
</evidence>
<evidence type="ECO:0000256" key="5">
    <source>
        <dbReference type="ARBA" id="ARBA00022801"/>
    </source>
</evidence>
<dbReference type="HOGENOM" id="CLU_2903899_0_0_1"/>
<keyword evidence="5" id="KW-0378">Hydrolase</keyword>
<dbReference type="PROSITE" id="PS00546">
    <property type="entry name" value="CYSTEINE_SWITCH"/>
    <property type="match status" value="1"/>
</dbReference>
<evidence type="ECO:0000256" key="7">
    <source>
        <dbReference type="ARBA" id="ARBA00023049"/>
    </source>
</evidence>
<dbReference type="GO" id="GO:0004222">
    <property type="term" value="F:metalloendopeptidase activity"/>
    <property type="evidence" value="ECO:0007669"/>
    <property type="project" value="InterPro"/>
</dbReference>
<keyword evidence="6" id="KW-0862">Zinc</keyword>
<organism evidence="9 10">
    <name type="scientific">Botryobasidium botryosum (strain FD-172 SS1)</name>
    <dbReference type="NCBI Taxonomy" id="930990"/>
    <lineage>
        <taxon>Eukaryota</taxon>
        <taxon>Fungi</taxon>
        <taxon>Dikarya</taxon>
        <taxon>Basidiomycota</taxon>
        <taxon>Agaricomycotina</taxon>
        <taxon>Agaricomycetes</taxon>
        <taxon>Cantharellales</taxon>
        <taxon>Botryobasidiaceae</taxon>
        <taxon>Botryobasidium</taxon>
    </lineage>
</organism>
<comment type="cofactor">
    <cofactor evidence="1">
        <name>Zn(2+)</name>
        <dbReference type="ChEBI" id="CHEBI:29105"/>
    </cofactor>
</comment>
<protein>
    <submittedName>
        <fullName evidence="9">Uncharacterized protein</fullName>
    </submittedName>
</protein>
<dbReference type="Proteomes" id="UP000027195">
    <property type="component" value="Unassembled WGS sequence"/>
</dbReference>
<evidence type="ECO:0000313" key="9">
    <source>
        <dbReference type="EMBL" id="KDQ19219.1"/>
    </source>
</evidence>
<keyword evidence="7" id="KW-0482">Metalloprotease</keyword>
<evidence type="ECO:0000256" key="4">
    <source>
        <dbReference type="ARBA" id="ARBA00022729"/>
    </source>
</evidence>
<dbReference type="EMBL" id="KL198019">
    <property type="protein sequence ID" value="KDQ19219.1"/>
    <property type="molecule type" value="Genomic_DNA"/>
</dbReference>
<dbReference type="GO" id="GO:0008270">
    <property type="term" value="F:zinc ion binding"/>
    <property type="evidence" value="ECO:0007669"/>
    <property type="project" value="InterPro"/>
</dbReference>
<dbReference type="InParanoid" id="A0A067MUC3"/>
<evidence type="ECO:0000313" key="10">
    <source>
        <dbReference type="Proteomes" id="UP000027195"/>
    </source>
</evidence>
<keyword evidence="10" id="KW-1185">Reference proteome</keyword>
<name>A0A067MUC3_BOTB1</name>
<keyword evidence="3" id="KW-0479">Metal-binding</keyword>
<dbReference type="InterPro" id="IPR021158">
    <property type="entry name" value="Pept_M10A_Zn_BS"/>
</dbReference>
<keyword evidence="2" id="KW-0645">Protease</keyword>
<evidence type="ECO:0000256" key="2">
    <source>
        <dbReference type="ARBA" id="ARBA00022670"/>
    </source>
</evidence>
<evidence type="ECO:0000256" key="1">
    <source>
        <dbReference type="ARBA" id="ARBA00001947"/>
    </source>
</evidence>
<evidence type="ECO:0000256" key="6">
    <source>
        <dbReference type="ARBA" id="ARBA00022833"/>
    </source>
</evidence>
<keyword evidence="4" id="KW-0732">Signal</keyword>
<sequence>MSDRVFQRIFKTSSLWFAPRCNAPDSFPNPCVCRSSQAIRVFKDQYHGFTVFLFFFFLSYLI</sequence>
<proteinExistence type="predicted"/>
<dbReference type="GO" id="GO:0031012">
    <property type="term" value="C:extracellular matrix"/>
    <property type="evidence" value="ECO:0007669"/>
    <property type="project" value="InterPro"/>
</dbReference>
<accession>A0A067MUC3</accession>
<evidence type="ECO:0000256" key="3">
    <source>
        <dbReference type="ARBA" id="ARBA00022723"/>
    </source>
</evidence>
<keyword evidence="8" id="KW-0865">Zymogen</keyword>